<sequence>MSQTEYPAWVEKNPDASVVNTLANLAGAMIALWSIALLVFIYAAFHQLPAY</sequence>
<keyword evidence="1" id="KW-1133">Transmembrane helix</keyword>
<protein>
    <submittedName>
        <fullName evidence="2">Uncharacterized protein</fullName>
    </submittedName>
</protein>
<organism evidence="2 3">
    <name type="scientific">Devosia rhodophyticola</name>
    <dbReference type="NCBI Taxonomy" id="3026423"/>
    <lineage>
        <taxon>Bacteria</taxon>
        <taxon>Pseudomonadati</taxon>
        <taxon>Pseudomonadota</taxon>
        <taxon>Alphaproteobacteria</taxon>
        <taxon>Hyphomicrobiales</taxon>
        <taxon>Devosiaceae</taxon>
        <taxon>Devosia</taxon>
    </lineage>
</organism>
<dbReference type="Proteomes" id="UP001222118">
    <property type="component" value="Chromosome"/>
</dbReference>
<dbReference type="RefSeq" id="WP_282209944.1">
    <property type="nucleotide sequence ID" value="NZ_CP118247.1"/>
</dbReference>
<gene>
    <name evidence="2" type="ORF">PSQ90_08660</name>
</gene>
<accession>A0ABY7YTI5</accession>
<keyword evidence="1" id="KW-0472">Membrane</keyword>
<dbReference type="EMBL" id="CP118247">
    <property type="protein sequence ID" value="WDR04423.1"/>
    <property type="molecule type" value="Genomic_DNA"/>
</dbReference>
<evidence type="ECO:0000313" key="2">
    <source>
        <dbReference type="EMBL" id="WDR04423.1"/>
    </source>
</evidence>
<reference evidence="2 3" key="1">
    <citation type="submission" date="2023-02" db="EMBL/GenBank/DDBJ databases">
        <title>Devosia chondri sp. nov., isolated from the phycosphere of marine algae.</title>
        <authorList>
            <person name="Kim J.M."/>
            <person name="Lee J.K."/>
            <person name="Choi B.J."/>
            <person name="Bayburt H."/>
            <person name="Jeon C.O."/>
        </authorList>
    </citation>
    <scope>NUCLEOTIDE SEQUENCE [LARGE SCALE GENOMIC DNA]</scope>
    <source>
        <strain evidence="2 3">G2-5</strain>
    </source>
</reference>
<evidence type="ECO:0000256" key="1">
    <source>
        <dbReference type="SAM" id="Phobius"/>
    </source>
</evidence>
<evidence type="ECO:0000313" key="3">
    <source>
        <dbReference type="Proteomes" id="UP001222118"/>
    </source>
</evidence>
<feature type="transmembrane region" description="Helical" evidence="1">
    <location>
        <begin position="22"/>
        <end position="45"/>
    </location>
</feature>
<name>A0ABY7YTI5_9HYPH</name>
<proteinExistence type="predicted"/>
<keyword evidence="3" id="KW-1185">Reference proteome</keyword>
<keyword evidence="1" id="KW-0812">Transmembrane</keyword>